<name>A0A4Z0M8L8_9GAMM</name>
<dbReference type="EMBL" id="SRLE01000002">
    <property type="protein sequence ID" value="TGD75869.1"/>
    <property type="molecule type" value="Genomic_DNA"/>
</dbReference>
<feature type="chain" id="PRO_5021215307" evidence="1">
    <location>
        <begin position="19"/>
        <end position="419"/>
    </location>
</feature>
<keyword evidence="3" id="KW-1185">Reference proteome</keyword>
<protein>
    <submittedName>
        <fullName evidence="2">Uncharacterized protein</fullName>
    </submittedName>
</protein>
<dbReference type="Proteomes" id="UP000298050">
    <property type="component" value="Unassembled WGS sequence"/>
</dbReference>
<evidence type="ECO:0000313" key="2">
    <source>
        <dbReference type="EMBL" id="TGD75869.1"/>
    </source>
</evidence>
<accession>A0A4Z0M8L8</accession>
<dbReference type="OrthoDB" id="5487683at2"/>
<sequence length="419" mass="46402">MRLRLALLLVLLPATALTGGCVSSTVKTTAVPAIDAPSRQVPDDLLLDVGIATFDPGIDDLDDDEVLLVYPEVRNAEARFMPGQLAEAMQQSGAWGAVRVVPDPERIADLLVQGEILHSDGEHLELAITARDARGQTWLERTYEGHASAYAYKETAASHYDPFQAVYNDIANDLLAVQEKLGDRERRNIRLTSELRFAQHFSPDAFAGYLEKNRDGNYVVTRLPAEGDPMLARIGRIRDRDNLYVDTMQEYYDQFDNQIYPPYQEWRKESYAEAIELQELQAKSRAEMIAGATAVLAGIFAHYDAANDDPEDEEERDRREAQRAAGSVAILGGGALLKSGLEKRSESKLRIEALSELGQSLEAEITPQVIDLEDRSVTLTGTVEDQYAQWQELLADIYETEIGALEPAPGAMADSTDTL</sequence>
<reference evidence="2 3" key="1">
    <citation type="submission" date="2019-04" db="EMBL/GenBank/DDBJ databases">
        <title>Taxonomy of novel Haliea sp. from mangrove soil of West Coast of India.</title>
        <authorList>
            <person name="Verma A."/>
            <person name="Kumar P."/>
            <person name="Krishnamurthi S."/>
        </authorList>
    </citation>
    <scope>NUCLEOTIDE SEQUENCE [LARGE SCALE GENOMIC DNA]</scope>
    <source>
        <strain evidence="2 3">SAOS-164</strain>
    </source>
</reference>
<dbReference type="PROSITE" id="PS51257">
    <property type="entry name" value="PROKAR_LIPOPROTEIN"/>
    <property type="match status" value="1"/>
</dbReference>
<comment type="caution">
    <text evidence="2">The sequence shown here is derived from an EMBL/GenBank/DDBJ whole genome shotgun (WGS) entry which is preliminary data.</text>
</comment>
<evidence type="ECO:0000256" key="1">
    <source>
        <dbReference type="SAM" id="SignalP"/>
    </source>
</evidence>
<evidence type="ECO:0000313" key="3">
    <source>
        <dbReference type="Proteomes" id="UP000298050"/>
    </source>
</evidence>
<keyword evidence="1" id="KW-0732">Signal</keyword>
<gene>
    <name evidence="2" type="ORF">E4634_02415</name>
</gene>
<feature type="signal peptide" evidence="1">
    <location>
        <begin position="1"/>
        <end position="18"/>
    </location>
</feature>
<organism evidence="2 3">
    <name type="scientific">Mangrovimicrobium sediminis</name>
    <dbReference type="NCBI Taxonomy" id="2562682"/>
    <lineage>
        <taxon>Bacteria</taxon>
        <taxon>Pseudomonadati</taxon>
        <taxon>Pseudomonadota</taxon>
        <taxon>Gammaproteobacteria</taxon>
        <taxon>Cellvibrionales</taxon>
        <taxon>Halieaceae</taxon>
        <taxon>Mangrovimicrobium</taxon>
    </lineage>
</organism>
<dbReference type="AlphaFoldDB" id="A0A4Z0M8L8"/>
<proteinExistence type="predicted"/>